<feature type="compositionally biased region" description="Polar residues" evidence="1">
    <location>
        <begin position="48"/>
        <end position="70"/>
    </location>
</feature>
<organism evidence="2 3">
    <name type="scientific">Pleurodeles waltl</name>
    <name type="common">Iberian ribbed newt</name>
    <dbReference type="NCBI Taxonomy" id="8319"/>
    <lineage>
        <taxon>Eukaryota</taxon>
        <taxon>Metazoa</taxon>
        <taxon>Chordata</taxon>
        <taxon>Craniata</taxon>
        <taxon>Vertebrata</taxon>
        <taxon>Euteleostomi</taxon>
        <taxon>Amphibia</taxon>
        <taxon>Batrachia</taxon>
        <taxon>Caudata</taxon>
        <taxon>Salamandroidea</taxon>
        <taxon>Salamandridae</taxon>
        <taxon>Pleurodelinae</taxon>
        <taxon>Pleurodeles</taxon>
    </lineage>
</organism>
<evidence type="ECO:0000313" key="3">
    <source>
        <dbReference type="Proteomes" id="UP001066276"/>
    </source>
</evidence>
<dbReference type="AlphaFoldDB" id="A0AAV7PDQ9"/>
<proteinExistence type="predicted"/>
<feature type="region of interest" description="Disordered" evidence="1">
    <location>
        <begin position="42"/>
        <end position="70"/>
    </location>
</feature>
<evidence type="ECO:0000256" key="1">
    <source>
        <dbReference type="SAM" id="MobiDB-lite"/>
    </source>
</evidence>
<name>A0AAV7PDQ9_PLEWA</name>
<protein>
    <submittedName>
        <fullName evidence="2">Uncharacterized protein</fullName>
    </submittedName>
</protein>
<dbReference type="Proteomes" id="UP001066276">
    <property type="component" value="Chromosome 7"/>
</dbReference>
<accession>A0AAV7PDQ9</accession>
<gene>
    <name evidence="2" type="ORF">NDU88_002335</name>
</gene>
<sequence length="70" mass="7688">MTLPNLEQIIENKWRALQAVATMATTTVDEDDDKGLHIFITDDETNPSDDSQWGSLTPLSVTPATADTLK</sequence>
<keyword evidence="3" id="KW-1185">Reference proteome</keyword>
<evidence type="ECO:0000313" key="2">
    <source>
        <dbReference type="EMBL" id="KAJ1123868.1"/>
    </source>
</evidence>
<comment type="caution">
    <text evidence="2">The sequence shown here is derived from an EMBL/GenBank/DDBJ whole genome shotgun (WGS) entry which is preliminary data.</text>
</comment>
<dbReference type="EMBL" id="JANPWB010000011">
    <property type="protein sequence ID" value="KAJ1123868.1"/>
    <property type="molecule type" value="Genomic_DNA"/>
</dbReference>
<reference evidence="2" key="1">
    <citation type="journal article" date="2022" name="bioRxiv">
        <title>Sequencing and chromosome-scale assembly of the giantPleurodeles waltlgenome.</title>
        <authorList>
            <person name="Brown T."/>
            <person name="Elewa A."/>
            <person name="Iarovenko S."/>
            <person name="Subramanian E."/>
            <person name="Araus A.J."/>
            <person name="Petzold A."/>
            <person name="Susuki M."/>
            <person name="Suzuki K.-i.T."/>
            <person name="Hayashi T."/>
            <person name="Toyoda A."/>
            <person name="Oliveira C."/>
            <person name="Osipova E."/>
            <person name="Leigh N.D."/>
            <person name="Simon A."/>
            <person name="Yun M.H."/>
        </authorList>
    </citation>
    <scope>NUCLEOTIDE SEQUENCE</scope>
    <source>
        <strain evidence="2">20211129_DDA</strain>
        <tissue evidence="2">Liver</tissue>
    </source>
</reference>